<dbReference type="Proteomes" id="UP000004550">
    <property type="component" value="Chromosome"/>
</dbReference>
<evidence type="ECO:0000313" key="1">
    <source>
        <dbReference type="EMBL" id="APL94226.1"/>
    </source>
</evidence>
<gene>
    <name evidence="1" type="ORF">SIDU_06725</name>
</gene>
<dbReference type="EMBL" id="CP013070">
    <property type="protein sequence ID" value="APL94226.1"/>
    <property type="molecule type" value="Genomic_DNA"/>
</dbReference>
<dbReference type="RefSeq" id="WP_007688955.1">
    <property type="nucleotide sequence ID" value="NZ_CP013070.1"/>
</dbReference>
<evidence type="ECO:0000313" key="2">
    <source>
        <dbReference type="Proteomes" id="UP000004550"/>
    </source>
</evidence>
<accession>A0A1L5BMZ9</accession>
<proteinExistence type="predicted"/>
<sequence length="109" mass="12673">MLLTLVRARRQYLDDFLDGDGPFWISIGLFIDGENGTETSLERVIEFADESIETSRYILRRLIDRHVVQQYRTGDGDVAYRLSAPFAVQFSRYLIQQTPHIRNAHARLT</sequence>
<reference evidence="1 2" key="1">
    <citation type="journal article" date="2012" name="J. Bacteriol.">
        <title>Genome sequence of Sphingobium indicum B90A, a hexachlorocyclohexane-degrading bacterium.</title>
        <authorList>
            <person name="Anand S."/>
            <person name="Sangwan N."/>
            <person name="Lata P."/>
            <person name="Kaur J."/>
            <person name="Dua A."/>
            <person name="Singh A.K."/>
            <person name="Verma M."/>
            <person name="Kaur J."/>
            <person name="Khurana J.P."/>
            <person name="Khurana P."/>
            <person name="Mathur S."/>
            <person name="Lal R."/>
        </authorList>
    </citation>
    <scope>NUCLEOTIDE SEQUENCE [LARGE SCALE GENOMIC DNA]</scope>
    <source>
        <strain evidence="2">DSM 16412 / CCM 7286 / MTCC 6364 / B90A</strain>
    </source>
</reference>
<name>A0A1L5BMZ9_SPHIB</name>
<dbReference type="AlphaFoldDB" id="A0A1L5BMZ9"/>
<organism evidence="1 2">
    <name type="scientific">Sphingobium indicum (strain DSM 16412 / CCM 7286 / MTCC 6364 / B90A)</name>
    <dbReference type="NCBI Taxonomy" id="861109"/>
    <lineage>
        <taxon>Bacteria</taxon>
        <taxon>Pseudomonadati</taxon>
        <taxon>Pseudomonadota</taxon>
        <taxon>Alphaproteobacteria</taxon>
        <taxon>Sphingomonadales</taxon>
        <taxon>Sphingomonadaceae</taxon>
        <taxon>Sphingobium</taxon>
    </lineage>
</organism>
<dbReference type="KEGG" id="sinb:SIDU_06725"/>
<protein>
    <submittedName>
        <fullName evidence="1">Uncharacterized protein</fullName>
    </submittedName>
</protein>